<dbReference type="PANTHER" id="PTHR22914">
    <property type="entry name" value="CHITIN SYNTHASE"/>
    <property type="match status" value="1"/>
</dbReference>
<keyword evidence="5" id="KW-0808">Transferase</keyword>
<feature type="binding site" evidence="12">
    <location>
        <begin position="144"/>
        <end position="151"/>
    </location>
    <ligand>
        <name>ATP</name>
        <dbReference type="ChEBI" id="CHEBI:30616"/>
    </ligand>
</feature>
<dbReference type="InterPro" id="IPR001199">
    <property type="entry name" value="Cyt_B5-like_heme/steroid-bd"/>
</dbReference>
<dbReference type="Gene3D" id="3.40.850.10">
    <property type="entry name" value="Kinesin motor domain"/>
    <property type="match status" value="1"/>
</dbReference>
<comment type="similarity">
    <text evidence="12">Belongs to the TRAFAC class myosin-kinesin ATPase superfamily. Myosin family.</text>
</comment>
<dbReference type="OrthoDB" id="370884at2759"/>
<dbReference type="InterPro" id="IPR001609">
    <property type="entry name" value="Myosin_head_motor_dom-like"/>
</dbReference>
<feature type="domain" description="DEK-C" evidence="17">
    <location>
        <begin position="1727"/>
        <end position="1782"/>
    </location>
</feature>
<evidence type="ECO:0000256" key="10">
    <source>
        <dbReference type="ARBA" id="ARBA00023175"/>
    </source>
</evidence>
<feature type="transmembrane region" description="Helical" evidence="14">
    <location>
        <begin position="866"/>
        <end position="888"/>
    </location>
</feature>
<evidence type="ECO:0000259" key="15">
    <source>
        <dbReference type="PROSITE" id="PS50255"/>
    </source>
</evidence>
<feature type="transmembrane region" description="Helical" evidence="14">
    <location>
        <begin position="828"/>
        <end position="845"/>
    </location>
</feature>
<feature type="transmembrane region" description="Helical" evidence="14">
    <location>
        <begin position="1586"/>
        <end position="1608"/>
    </location>
</feature>
<dbReference type="Proteomes" id="UP000654370">
    <property type="component" value="Unassembled WGS sequence"/>
</dbReference>
<evidence type="ECO:0000259" key="16">
    <source>
        <dbReference type="PROSITE" id="PS51456"/>
    </source>
</evidence>
<protein>
    <recommendedName>
        <fullName evidence="2">chitin synthase</fullName>
        <ecNumber evidence="2">2.4.1.16</ecNumber>
    </recommendedName>
</protein>
<feature type="transmembrane region" description="Helical" evidence="14">
    <location>
        <begin position="1137"/>
        <end position="1158"/>
    </location>
</feature>
<dbReference type="GO" id="GO:0003779">
    <property type="term" value="F:actin binding"/>
    <property type="evidence" value="ECO:0007669"/>
    <property type="project" value="UniProtKB-KW"/>
</dbReference>
<evidence type="ECO:0000256" key="1">
    <source>
        <dbReference type="ARBA" id="ARBA00004651"/>
    </source>
</evidence>
<dbReference type="SUPFAM" id="SSF55856">
    <property type="entry name" value="Cytochrome b5-like heme/steroid binding domain"/>
    <property type="match status" value="1"/>
</dbReference>
<comment type="subcellular location">
    <subcellularLocation>
        <location evidence="1">Cell membrane</location>
        <topology evidence="1">Multi-pass membrane protein</topology>
    </subcellularLocation>
</comment>
<feature type="domain" description="Cytochrome b5 heme-binding" evidence="15">
    <location>
        <begin position="892"/>
        <end position="950"/>
    </location>
</feature>
<dbReference type="InterPro" id="IPR036400">
    <property type="entry name" value="Cyt_B5-like_heme/steroid_sf"/>
</dbReference>
<sequence>MRSTLSSKDSTEERAEGILISGENVENLTMLAVPDETNVAKTLRTRLLNGKIYTKLGDFCVIAVNPYQQMESSAQLSTIQKYIEEYKNPRDRIERLDPHVFQLSADAYYRLRRLAEDQVIVFRYVMFLAQQNTAVISDHISYSGTHNSGKTTNRKLCLTFLSALSNHSTHKKIPGLICEAQTILEAFGTTRNTHNTVFSQCTTLESIQYNARGHISGYHVKQYQFNRAHVIQRPKYESNFNIFSYFVYGADTQEHENSHISAHNTYNYLGNESKNQSTKQRYKHMWVGFKAAFQALGLKQRLFSQIIQILSAILLLGNIIIVDESSSGGTIGIRNSAVLENIAELLGVRSSDLEGILRYRTTVINNERTSTVLTFSEANQQRHDLSMTLYSLLIDHIIHSINKKFSRSDYKNQISLLDMPPPISNSEPQDIYQLGRHYMCEKQREFLRNRIFSRYENDYKEQESSYSPFIYSLDGMHAFTSNSGIFAILNQPHENKIENIHKSESEIRKLGRKGVLSVPKAQSFVLQHYNESIHYSFETIYMANFQRDYHEEFSTLFCEGPTGSGSRNKLISELFSNDMRMKQSNAPSSSSKPTKHTSQQKSDQLLGNNGSQTVLETLVNTTNRLFSSLENSKVWLVACLLSNDISVKNSFDSRLILYQLRGLQIYQIIKATSFLHSVNFKMKDFCHRYRNALALAKATDDMSLVEQCEALSDDNGWDTSDMLIGSTKVFLSEVAWRKLEEEIREDEKAEKRQTKAKSGTSIGPSLATSYTLSDKVSSSDMHSNFSDAEVSDYEEELESTVVMAKSEKMPYIRSTPAPHAKTTLSRKLWVAFTWVSTWWIPEGLLSWMGRMKRSDMRMAWREKFTLCLLIFLLSASMIWFIAFFGHLVCPNQNLFSPSELQSRSSSGDGLVSIRGEVFDLAKFIPRHWASEVIPSSALAQYAGKDISQLFPIQISALCDGTTGNISQAITLDNFVNVSDPNARFHDYRYFTDDYRPDWYFGKLLYLRKNYRLGHMGYDPSEVRYQASNQMQFGGAKSTRMWAILNGDVYDFTYYFIGGRSVRMPHNATAPSDVNLDFIDKSIAQLFKEMAGSDVSDLFAQLPLSKDIKDRQMNCLRNIFFVGKVDARNSPQCTLSEYLLLIISAFLCSVIFFKFIAALHTPKMTKDQEFDKFIICQIPCYTEGEESIRKTVNSIATLKYDDNRKLIFIITDGMIVGSGNDRSTPRIVLDILGADENIEREALAYMSIGEGYKQNNMAKVYSGLYDHSGHSVPYIVVVKVGNISERQKPGNRGKRDSQMILMQFLNKVHYDTEMSPMEYEIYHQIQNVIGVNPFYYEFVLMVDADTEVLPDSLNCLISSFVKDDKTIGMCGETMLSNAQDTWITMIQVYEYYISHHLSKAFESLFGTVTCLPGCFCMYRIRSPGLNQALLVSNDVVTDYGDKKVDTLHKKNLLHLGEDRYLTTLILKHFPKYKTKFNPNAACLTSAPDSWSVLLSQRRRWINSTIHNLGELVFLPQLCGFCCFSMRFIVILDLLSTLVMPAVVCYLGYLIYQLAAHTSQVPLMSLITLASVYGLQAIIFIWEHVGWLIVYILAIPAFSFFIPIYAYWHFDDFSWGNTRMVLDKQEDQDGTEEVGEFDPSSVQRRKWRAYEEGFQDVPDHMIKQGKMKNEIDYGRKSYNIQYPPNMSQYPISPSMISQGRSVHNMFAVVPRYSSDTSLARTDPVYTTHSPTDEEIVLRLRDIIASADLMTITKSQIHKVLDGHFGVDLTDRRAFISKSIDEMIQDNFTMLK</sequence>
<dbReference type="Gene3D" id="1.10.10.60">
    <property type="entry name" value="Homeodomain-like"/>
    <property type="match status" value="1"/>
</dbReference>
<dbReference type="GO" id="GO:0031505">
    <property type="term" value="P:fungal-type cell wall organization"/>
    <property type="evidence" value="ECO:0007669"/>
    <property type="project" value="TreeGrafter"/>
</dbReference>
<evidence type="ECO:0000313" key="18">
    <source>
        <dbReference type="EMBL" id="KAG2175555.1"/>
    </source>
</evidence>
<evidence type="ECO:0000256" key="3">
    <source>
        <dbReference type="ARBA" id="ARBA00022475"/>
    </source>
</evidence>
<dbReference type="EMBL" id="JAEPQZ010000011">
    <property type="protein sequence ID" value="KAG2175555.1"/>
    <property type="molecule type" value="Genomic_DNA"/>
</dbReference>
<feature type="transmembrane region" description="Helical" evidence="14">
    <location>
        <begin position="1536"/>
        <end position="1554"/>
    </location>
</feature>
<dbReference type="GO" id="GO:0016459">
    <property type="term" value="C:myosin complex"/>
    <property type="evidence" value="ECO:0007669"/>
    <property type="project" value="UniProtKB-KW"/>
</dbReference>
<keyword evidence="11" id="KW-0325">Glycoprotein</keyword>
<dbReference type="Gene3D" id="3.10.120.10">
    <property type="entry name" value="Cytochrome b5-like heme/steroid binding domain"/>
    <property type="match status" value="1"/>
</dbReference>
<feature type="domain" description="Myosin motor" evidence="16">
    <location>
        <begin position="23"/>
        <end position="420"/>
    </location>
</feature>
<name>A0A8H7PKS7_MORIS</name>
<feature type="transmembrane region" description="Helical" evidence="14">
    <location>
        <begin position="1561"/>
        <end position="1580"/>
    </location>
</feature>
<dbReference type="SUPFAM" id="SSF53448">
    <property type="entry name" value="Nucleotide-diphospho-sugar transferases"/>
    <property type="match status" value="1"/>
</dbReference>
<evidence type="ECO:0000256" key="5">
    <source>
        <dbReference type="ARBA" id="ARBA00022679"/>
    </source>
</evidence>
<dbReference type="SUPFAM" id="SSF52540">
    <property type="entry name" value="P-loop containing nucleoside triphosphate hydrolases"/>
    <property type="match status" value="1"/>
</dbReference>
<dbReference type="InterPro" id="IPR029044">
    <property type="entry name" value="Nucleotide-diphossugar_trans"/>
</dbReference>
<comment type="caution">
    <text evidence="18">The sequence shown here is derived from an EMBL/GenBank/DDBJ whole genome shotgun (WGS) entry which is preliminary data.</text>
</comment>
<dbReference type="SMART" id="SM00242">
    <property type="entry name" value="MYSc"/>
    <property type="match status" value="1"/>
</dbReference>
<evidence type="ECO:0000313" key="19">
    <source>
        <dbReference type="Proteomes" id="UP000654370"/>
    </source>
</evidence>
<dbReference type="PROSITE" id="PS51456">
    <property type="entry name" value="MYOSIN_MOTOR"/>
    <property type="match status" value="1"/>
</dbReference>
<comment type="caution">
    <text evidence="12">Lacks conserved residue(s) required for the propagation of feature annotation.</text>
</comment>
<dbReference type="Pfam" id="PF00063">
    <property type="entry name" value="Myosin_head"/>
    <property type="match status" value="1"/>
</dbReference>
<keyword evidence="3" id="KW-1003">Cell membrane</keyword>
<dbReference type="InterPro" id="IPR014876">
    <property type="entry name" value="DEK_C"/>
</dbReference>
<keyword evidence="12" id="KW-0009">Actin-binding</keyword>
<evidence type="ECO:0000256" key="11">
    <source>
        <dbReference type="ARBA" id="ARBA00023180"/>
    </source>
</evidence>
<keyword evidence="10 12" id="KW-0505">Motor protein</keyword>
<dbReference type="GO" id="GO:0005886">
    <property type="term" value="C:plasma membrane"/>
    <property type="evidence" value="ECO:0007669"/>
    <property type="project" value="UniProtKB-SubCell"/>
</dbReference>
<dbReference type="EC" id="2.4.1.16" evidence="2"/>
<keyword evidence="6 14" id="KW-0812">Transmembrane</keyword>
<dbReference type="Gene3D" id="1.20.58.530">
    <property type="match status" value="1"/>
</dbReference>
<keyword evidence="12" id="KW-0067">ATP-binding</keyword>
<dbReference type="Pfam" id="PF00173">
    <property type="entry name" value="Cyt-b5"/>
    <property type="match status" value="1"/>
</dbReference>
<dbReference type="PROSITE" id="PS51998">
    <property type="entry name" value="DEK_C"/>
    <property type="match status" value="1"/>
</dbReference>
<evidence type="ECO:0000256" key="7">
    <source>
        <dbReference type="ARBA" id="ARBA00022989"/>
    </source>
</evidence>
<organism evidence="18 19">
    <name type="scientific">Mortierella isabellina</name>
    <name type="common">Filamentous fungus</name>
    <name type="synonym">Umbelopsis isabellina</name>
    <dbReference type="NCBI Taxonomy" id="91625"/>
    <lineage>
        <taxon>Eukaryota</taxon>
        <taxon>Fungi</taxon>
        <taxon>Fungi incertae sedis</taxon>
        <taxon>Mucoromycota</taxon>
        <taxon>Mucoromycotina</taxon>
        <taxon>Umbelopsidomycetes</taxon>
        <taxon>Umbelopsidales</taxon>
        <taxon>Umbelopsidaceae</taxon>
        <taxon>Umbelopsis</taxon>
    </lineage>
</organism>
<evidence type="ECO:0000256" key="12">
    <source>
        <dbReference type="PROSITE-ProRule" id="PRU00782"/>
    </source>
</evidence>
<keyword evidence="19" id="KW-1185">Reference proteome</keyword>
<dbReference type="GO" id="GO:0006031">
    <property type="term" value="P:chitin biosynthetic process"/>
    <property type="evidence" value="ECO:0007669"/>
    <property type="project" value="TreeGrafter"/>
</dbReference>
<keyword evidence="7 14" id="KW-1133">Transmembrane helix</keyword>
<reference evidence="18" key="1">
    <citation type="submission" date="2020-12" db="EMBL/GenBank/DDBJ databases">
        <title>Metabolic potential, ecology and presence of endohyphal bacteria is reflected in genomic diversity of Mucoromycotina.</title>
        <authorList>
            <person name="Muszewska A."/>
            <person name="Okrasinska A."/>
            <person name="Steczkiewicz K."/>
            <person name="Drgas O."/>
            <person name="Orlowska M."/>
            <person name="Perlinska-Lenart U."/>
            <person name="Aleksandrzak-Piekarczyk T."/>
            <person name="Szatraj K."/>
            <person name="Zielenkiewicz U."/>
            <person name="Pilsyk S."/>
            <person name="Malc E."/>
            <person name="Mieczkowski P."/>
            <person name="Kruszewska J.S."/>
            <person name="Biernat P."/>
            <person name="Pawlowska J."/>
        </authorList>
    </citation>
    <scope>NUCLEOTIDE SEQUENCE</scope>
    <source>
        <strain evidence="18">WA0000067209</strain>
    </source>
</reference>
<dbReference type="Gene3D" id="6.20.240.20">
    <property type="match status" value="1"/>
</dbReference>
<dbReference type="Pfam" id="PF03142">
    <property type="entry name" value="Chitin_synth_2"/>
    <property type="match status" value="1"/>
</dbReference>
<dbReference type="GO" id="GO:0005524">
    <property type="term" value="F:ATP binding"/>
    <property type="evidence" value="ECO:0007669"/>
    <property type="project" value="UniProtKB-UniRule"/>
</dbReference>
<keyword evidence="8 12" id="KW-0518">Myosin</keyword>
<feature type="compositionally biased region" description="Low complexity" evidence="13">
    <location>
        <begin position="587"/>
        <end position="602"/>
    </location>
</feature>
<gene>
    <name evidence="18" type="ORF">INT43_001202</name>
</gene>
<evidence type="ECO:0000256" key="8">
    <source>
        <dbReference type="ARBA" id="ARBA00023123"/>
    </source>
</evidence>
<proteinExistence type="inferred from homology"/>
<dbReference type="GO" id="GO:0003774">
    <property type="term" value="F:cytoskeletal motor activity"/>
    <property type="evidence" value="ECO:0007669"/>
    <property type="project" value="UniProtKB-UniRule"/>
</dbReference>
<dbReference type="PANTHER" id="PTHR22914:SF45">
    <property type="entry name" value="CHITIN SYNTHASE"/>
    <property type="match status" value="1"/>
</dbReference>
<feature type="region of interest" description="Disordered" evidence="13">
    <location>
        <begin position="582"/>
        <end position="607"/>
    </location>
</feature>
<dbReference type="InterPro" id="IPR004835">
    <property type="entry name" value="Chitin_synth"/>
</dbReference>
<dbReference type="GO" id="GO:0004100">
    <property type="term" value="F:chitin synthase activity"/>
    <property type="evidence" value="ECO:0007669"/>
    <property type="project" value="UniProtKB-EC"/>
</dbReference>
<evidence type="ECO:0000256" key="2">
    <source>
        <dbReference type="ARBA" id="ARBA00012543"/>
    </source>
</evidence>
<accession>A0A8H7PKS7</accession>
<dbReference type="SMART" id="SM01117">
    <property type="entry name" value="Cyt-b5"/>
    <property type="match status" value="2"/>
</dbReference>
<evidence type="ECO:0000256" key="4">
    <source>
        <dbReference type="ARBA" id="ARBA00022676"/>
    </source>
</evidence>
<evidence type="ECO:0000256" key="6">
    <source>
        <dbReference type="ARBA" id="ARBA00022692"/>
    </source>
</evidence>
<dbReference type="InterPro" id="IPR036961">
    <property type="entry name" value="Kinesin_motor_dom_sf"/>
</dbReference>
<keyword evidence="9 14" id="KW-0472">Membrane</keyword>
<evidence type="ECO:0000256" key="13">
    <source>
        <dbReference type="SAM" id="MobiDB-lite"/>
    </source>
</evidence>
<evidence type="ECO:0000256" key="9">
    <source>
        <dbReference type="ARBA" id="ARBA00023136"/>
    </source>
</evidence>
<dbReference type="Gene3D" id="1.10.10.820">
    <property type="match status" value="1"/>
</dbReference>
<dbReference type="InterPro" id="IPR027417">
    <property type="entry name" value="P-loop_NTPase"/>
</dbReference>
<keyword evidence="12" id="KW-0547">Nucleotide-binding</keyword>
<dbReference type="GO" id="GO:0030428">
    <property type="term" value="C:cell septum"/>
    <property type="evidence" value="ECO:0007669"/>
    <property type="project" value="TreeGrafter"/>
</dbReference>
<keyword evidence="4" id="KW-0328">Glycosyltransferase</keyword>
<evidence type="ECO:0000256" key="14">
    <source>
        <dbReference type="SAM" id="Phobius"/>
    </source>
</evidence>
<evidence type="ECO:0000259" key="17">
    <source>
        <dbReference type="PROSITE" id="PS51998"/>
    </source>
</evidence>
<dbReference type="PROSITE" id="PS50255">
    <property type="entry name" value="CYTOCHROME_B5_2"/>
    <property type="match status" value="1"/>
</dbReference>
<dbReference type="SUPFAM" id="SSF109715">
    <property type="entry name" value="DEK C-terminal domain"/>
    <property type="match status" value="1"/>
</dbReference>
<dbReference type="Pfam" id="PF08766">
    <property type="entry name" value="DEK_C"/>
    <property type="match status" value="1"/>
</dbReference>
<dbReference type="Gene3D" id="1.20.120.720">
    <property type="entry name" value="Myosin VI head, motor domain, U50 subdomain"/>
    <property type="match status" value="1"/>
</dbReference>